<accession>A0A4V6TKM5</accession>
<gene>
    <name evidence="3" type="ORF">D6C83_02987</name>
</gene>
<feature type="compositionally biased region" description="Polar residues" evidence="1">
    <location>
        <begin position="301"/>
        <end position="323"/>
    </location>
</feature>
<feature type="compositionally biased region" description="Polar residues" evidence="1">
    <location>
        <begin position="136"/>
        <end position="156"/>
    </location>
</feature>
<feature type="compositionally biased region" description="Polar residues" evidence="1">
    <location>
        <begin position="113"/>
        <end position="124"/>
    </location>
</feature>
<feature type="region of interest" description="Disordered" evidence="1">
    <location>
        <begin position="290"/>
        <end position="328"/>
    </location>
</feature>
<feature type="non-terminal residue" evidence="3">
    <location>
        <position position="1"/>
    </location>
</feature>
<feature type="compositionally biased region" description="Polar residues" evidence="1">
    <location>
        <begin position="173"/>
        <end position="184"/>
    </location>
</feature>
<feature type="compositionally biased region" description="Basic and acidic residues" evidence="1">
    <location>
        <begin position="157"/>
        <end position="169"/>
    </location>
</feature>
<evidence type="ECO:0000313" key="4">
    <source>
        <dbReference type="Proteomes" id="UP000304947"/>
    </source>
</evidence>
<keyword evidence="2" id="KW-0812">Transmembrane</keyword>
<name>A0A4V6TKM5_AURPU</name>
<proteinExistence type="predicted"/>
<dbReference type="Proteomes" id="UP000304947">
    <property type="component" value="Unassembled WGS sequence"/>
</dbReference>
<dbReference type="EMBL" id="QZBU01000710">
    <property type="protein sequence ID" value="TIA62026.1"/>
    <property type="molecule type" value="Genomic_DNA"/>
</dbReference>
<evidence type="ECO:0000256" key="1">
    <source>
        <dbReference type="SAM" id="MobiDB-lite"/>
    </source>
</evidence>
<dbReference type="AlphaFoldDB" id="A0A4V6TKM5"/>
<comment type="caution">
    <text evidence="3">The sequence shown here is derived from an EMBL/GenBank/DDBJ whole genome shotgun (WGS) entry which is preliminary data.</text>
</comment>
<feature type="region of interest" description="Disordered" evidence="1">
    <location>
        <begin position="230"/>
        <end position="252"/>
    </location>
</feature>
<sequence>LQTNCVVSTCVRIREKESPTHSFLAILFCNISGMAPFALFTHRSFRRGATSQLTSVPESASAQQKTDMGGIPSKVASQVNESSQKKLKHRSSSLNLLKRNRNPSGHAAVRTSVVPQSPPSVDTSTTEDAESEADYTRSSLGQRSGSESTVKTLSDSVHSKRYESSKDDGFESDASSTRTATRVTPPSGLQKEWQDEIIHFGAEDEPSGMSTPVPPPPPLKTPQIQLPTPPFLTEDSPTKYGLRVTQSPSPDRSMAASQRQKMTGAGLFVHAATQQRSATLTLPIGQAKPGAKDANHLFAHSSPSLPLSDRTNVSNDQSKSLPSRNLRPDFDQPFKEAPQEHVAHALPLRTSQKRCYRDHDIWQRMGSNYKHPVACAICDGYEAPGDDFMTCLWCEVHVCGHCYSTFVSGGVTAMMERQQKG</sequence>
<evidence type="ECO:0000256" key="2">
    <source>
        <dbReference type="SAM" id="Phobius"/>
    </source>
</evidence>
<keyword evidence="2" id="KW-0472">Membrane</keyword>
<reference evidence="3 4" key="1">
    <citation type="submission" date="2018-10" db="EMBL/GenBank/DDBJ databases">
        <title>Fifty Aureobasidium pullulans genomes reveal a recombining polyextremotolerant generalist.</title>
        <authorList>
            <person name="Gostincar C."/>
            <person name="Turk M."/>
            <person name="Zajc J."/>
            <person name="Gunde-Cimerman N."/>
        </authorList>
    </citation>
    <scope>NUCLEOTIDE SEQUENCE [LARGE SCALE GENOMIC DNA]</scope>
    <source>
        <strain evidence="3 4">EXF-3380</strain>
    </source>
</reference>
<feature type="compositionally biased region" description="Polar residues" evidence="1">
    <location>
        <begin position="52"/>
        <end position="66"/>
    </location>
</feature>
<feature type="region of interest" description="Disordered" evidence="1">
    <location>
        <begin position="52"/>
        <end position="192"/>
    </location>
</feature>
<evidence type="ECO:0000313" key="3">
    <source>
        <dbReference type="EMBL" id="TIA62026.1"/>
    </source>
</evidence>
<feature type="transmembrane region" description="Helical" evidence="2">
    <location>
        <begin position="22"/>
        <end position="40"/>
    </location>
</feature>
<organism evidence="3 4">
    <name type="scientific">Aureobasidium pullulans</name>
    <name type="common">Black yeast</name>
    <name type="synonym">Pullularia pullulans</name>
    <dbReference type="NCBI Taxonomy" id="5580"/>
    <lineage>
        <taxon>Eukaryota</taxon>
        <taxon>Fungi</taxon>
        <taxon>Dikarya</taxon>
        <taxon>Ascomycota</taxon>
        <taxon>Pezizomycotina</taxon>
        <taxon>Dothideomycetes</taxon>
        <taxon>Dothideomycetidae</taxon>
        <taxon>Dothideales</taxon>
        <taxon>Saccotheciaceae</taxon>
        <taxon>Aureobasidium</taxon>
    </lineage>
</organism>
<keyword evidence="2" id="KW-1133">Transmembrane helix</keyword>
<protein>
    <submittedName>
        <fullName evidence="3">Uncharacterized protein</fullName>
    </submittedName>
</protein>